<dbReference type="InterPro" id="IPR003439">
    <property type="entry name" value="ABC_transporter-like_ATP-bd"/>
</dbReference>
<dbReference type="InterPro" id="IPR003593">
    <property type="entry name" value="AAA+_ATPase"/>
</dbReference>
<keyword evidence="3" id="KW-0547">Nucleotide-binding</keyword>
<dbReference type="PROSITE" id="PS00211">
    <property type="entry name" value="ABC_TRANSPORTER_1"/>
    <property type="match status" value="1"/>
</dbReference>
<dbReference type="GO" id="GO:0043215">
    <property type="term" value="P:daunorubicin transport"/>
    <property type="evidence" value="ECO:0007669"/>
    <property type="project" value="InterPro"/>
</dbReference>
<keyword evidence="2" id="KW-0813">Transport</keyword>
<name>A0A4R4PYY2_9ACTN</name>
<dbReference type="InterPro" id="IPR017871">
    <property type="entry name" value="ABC_transporter-like_CS"/>
</dbReference>
<organism evidence="8 9">
    <name type="scientific">Kribbella albertanoniae</name>
    <dbReference type="NCBI Taxonomy" id="1266829"/>
    <lineage>
        <taxon>Bacteria</taxon>
        <taxon>Bacillati</taxon>
        <taxon>Actinomycetota</taxon>
        <taxon>Actinomycetes</taxon>
        <taxon>Propionibacteriales</taxon>
        <taxon>Kribbellaceae</taxon>
        <taxon>Kribbella</taxon>
    </lineage>
</organism>
<dbReference type="InterPro" id="IPR005894">
    <property type="entry name" value="DrrA"/>
</dbReference>
<dbReference type="PROSITE" id="PS50893">
    <property type="entry name" value="ABC_TRANSPORTER_2"/>
    <property type="match status" value="1"/>
</dbReference>
<accession>A0A4R4PYY2</accession>
<evidence type="ECO:0000256" key="1">
    <source>
        <dbReference type="ARBA" id="ARBA00004413"/>
    </source>
</evidence>
<evidence type="ECO:0000256" key="6">
    <source>
        <dbReference type="ARBA" id="ARBA00049985"/>
    </source>
</evidence>
<evidence type="ECO:0000313" key="9">
    <source>
        <dbReference type="Proteomes" id="UP000295075"/>
    </source>
</evidence>
<dbReference type="PANTHER" id="PTHR42711:SF5">
    <property type="entry name" value="ABC TRANSPORTER ATP-BINDING PROTEIN NATA"/>
    <property type="match status" value="1"/>
</dbReference>
<dbReference type="InterPro" id="IPR050763">
    <property type="entry name" value="ABC_transporter_ATP-binding"/>
</dbReference>
<evidence type="ECO:0000256" key="2">
    <source>
        <dbReference type="ARBA" id="ARBA00022448"/>
    </source>
</evidence>
<dbReference type="SMART" id="SM00382">
    <property type="entry name" value="AAA"/>
    <property type="match status" value="1"/>
</dbReference>
<dbReference type="GO" id="GO:0005524">
    <property type="term" value="F:ATP binding"/>
    <property type="evidence" value="ECO:0007669"/>
    <property type="project" value="UniProtKB-KW"/>
</dbReference>
<dbReference type="GO" id="GO:0046677">
    <property type="term" value="P:response to antibiotic"/>
    <property type="evidence" value="ECO:0007669"/>
    <property type="project" value="UniProtKB-KW"/>
</dbReference>
<feature type="domain" description="ABC transporter" evidence="7">
    <location>
        <begin position="3"/>
        <end position="237"/>
    </location>
</feature>
<dbReference type="InterPro" id="IPR027417">
    <property type="entry name" value="P-loop_NTPase"/>
</dbReference>
<proteinExistence type="inferred from homology"/>
<dbReference type="OrthoDB" id="9804819at2"/>
<evidence type="ECO:0000256" key="3">
    <source>
        <dbReference type="ARBA" id="ARBA00022741"/>
    </source>
</evidence>
<keyword evidence="9" id="KW-1185">Reference proteome</keyword>
<dbReference type="AlphaFoldDB" id="A0A4R4PYY2"/>
<keyword evidence="4 8" id="KW-0067">ATP-binding</keyword>
<comment type="similarity">
    <text evidence="6">Belongs to the ABC transporter superfamily. Drug exporter-1 (DrugE1) (TC 3.A.1.105) family.</text>
</comment>
<dbReference type="PANTHER" id="PTHR42711">
    <property type="entry name" value="ABC TRANSPORTER ATP-BINDING PROTEIN"/>
    <property type="match status" value="1"/>
</dbReference>
<dbReference type="GO" id="GO:1900753">
    <property type="term" value="P:doxorubicin transport"/>
    <property type="evidence" value="ECO:0007669"/>
    <property type="project" value="InterPro"/>
</dbReference>
<reference evidence="8 9" key="1">
    <citation type="submission" date="2019-03" db="EMBL/GenBank/DDBJ databases">
        <title>Draft genome sequences of novel Actinobacteria.</title>
        <authorList>
            <person name="Sahin N."/>
            <person name="Ay H."/>
            <person name="Saygin H."/>
        </authorList>
    </citation>
    <scope>NUCLEOTIDE SEQUENCE [LARGE SCALE GENOMIC DNA]</scope>
    <source>
        <strain evidence="8 9">JCM 30547</strain>
    </source>
</reference>
<dbReference type="InterPro" id="IPR025302">
    <property type="entry name" value="DrrA1/2-like_C"/>
</dbReference>
<sequence>MMIEARGLVRTFKTRRGPVQAVQGVDLAVADGEIVGFLGPNGAGKTTTMRMLATLIQPTSGTATVAGCDLAKDPVGVRRRIGYVPQSGSTLPEAIAGDEVVDHARLYGVPKAEAAARGQRLFEELDLPGLWRRQCKTLSGGQRRRLDIVMGLIHDPKLIFLDEPTTGLDPQARANLWEHIRGLRARGATIFLTTHYLDEADALCDRILVIDHGKIVGAGSPEELKQQVSGDGVRLDLADAAQAPAVAKIVGELDGAVAVETDSKTVNFRIPRGGSVLPGLLRSIDAQGIELEGVEVHRPTLDDVFLTMTGRSLRDEDADAPTDKEVAA</sequence>
<dbReference type="GO" id="GO:0005886">
    <property type="term" value="C:plasma membrane"/>
    <property type="evidence" value="ECO:0007669"/>
    <property type="project" value="UniProtKB-SubCell"/>
</dbReference>
<dbReference type="SUPFAM" id="SSF52540">
    <property type="entry name" value="P-loop containing nucleoside triphosphate hydrolases"/>
    <property type="match status" value="1"/>
</dbReference>
<evidence type="ECO:0000259" key="7">
    <source>
        <dbReference type="PROSITE" id="PS50893"/>
    </source>
</evidence>
<gene>
    <name evidence="8" type="ORF">E1261_20370</name>
</gene>
<dbReference type="Pfam" id="PF13732">
    <property type="entry name" value="DrrA1-3_C"/>
    <property type="match status" value="1"/>
</dbReference>
<evidence type="ECO:0000313" key="8">
    <source>
        <dbReference type="EMBL" id="TDC27643.1"/>
    </source>
</evidence>
<keyword evidence="5" id="KW-0046">Antibiotic resistance</keyword>
<evidence type="ECO:0000256" key="4">
    <source>
        <dbReference type="ARBA" id="ARBA00022840"/>
    </source>
</evidence>
<dbReference type="NCBIfam" id="TIGR01188">
    <property type="entry name" value="drrA"/>
    <property type="match status" value="1"/>
</dbReference>
<comment type="caution">
    <text evidence="8">The sequence shown here is derived from an EMBL/GenBank/DDBJ whole genome shotgun (WGS) entry which is preliminary data.</text>
</comment>
<comment type="subcellular location">
    <subcellularLocation>
        <location evidence="1">Cell membrane</location>
        <topology evidence="1">Peripheral membrane protein</topology>
        <orientation evidence="1">Cytoplasmic side</orientation>
    </subcellularLocation>
</comment>
<dbReference type="EMBL" id="SMKA01000091">
    <property type="protein sequence ID" value="TDC27643.1"/>
    <property type="molecule type" value="Genomic_DNA"/>
</dbReference>
<dbReference type="GO" id="GO:0016887">
    <property type="term" value="F:ATP hydrolysis activity"/>
    <property type="evidence" value="ECO:0007669"/>
    <property type="project" value="InterPro"/>
</dbReference>
<dbReference type="Gene3D" id="3.40.50.300">
    <property type="entry name" value="P-loop containing nucleotide triphosphate hydrolases"/>
    <property type="match status" value="1"/>
</dbReference>
<dbReference type="Pfam" id="PF00005">
    <property type="entry name" value="ABC_tran"/>
    <property type="match status" value="1"/>
</dbReference>
<protein>
    <submittedName>
        <fullName evidence="8">ATP-binding cassette domain-containing protein</fullName>
    </submittedName>
</protein>
<dbReference type="Proteomes" id="UP000295075">
    <property type="component" value="Unassembled WGS sequence"/>
</dbReference>
<dbReference type="RefSeq" id="WP_132408729.1">
    <property type="nucleotide sequence ID" value="NZ_SMKA01000091.1"/>
</dbReference>
<evidence type="ECO:0000256" key="5">
    <source>
        <dbReference type="ARBA" id="ARBA00023251"/>
    </source>
</evidence>